<dbReference type="SUPFAM" id="SSF81321">
    <property type="entry name" value="Family A G protein-coupled receptor-like"/>
    <property type="match status" value="1"/>
</dbReference>
<dbReference type="Proteomes" id="UP000678393">
    <property type="component" value="Unassembled WGS sequence"/>
</dbReference>
<dbReference type="OrthoDB" id="6158692at2759"/>
<evidence type="ECO:0000256" key="3">
    <source>
        <dbReference type="ARBA" id="ARBA00022989"/>
    </source>
</evidence>
<organism evidence="7 8">
    <name type="scientific">Candidula unifasciata</name>
    <dbReference type="NCBI Taxonomy" id="100452"/>
    <lineage>
        <taxon>Eukaryota</taxon>
        <taxon>Metazoa</taxon>
        <taxon>Spiralia</taxon>
        <taxon>Lophotrochozoa</taxon>
        <taxon>Mollusca</taxon>
        <taxon>Gastropoda</taxon>
        <taxon>Heterobranchia</taxon>
        <taxon>Euthyneura</taxon>
        <taxon>Panpulmonata</taxon>
        <taxon>Eupulmonata</taxon>
        <taxon>Stylommatophora</taxon>
        <taxon>Helicina</taxon>
        <taxon>Helicoidea</taxon>
        <taxon>Geomitridae</taxon>
        <taxon>Candidula</taxon>
    </lineage>
</organism>
<keyword evidence="4 5" id="KW-0472">Membrane</keyword>
<comment type="caution">
    <text evidence="7">The sequence shown here is derived from an EMBL/GenBank/DDBJ whole genome shotgun (WGS) entry which is preliminary data.</text>
</comment>
<comment type="subcellular location">
    <subcellularLocation>
        <location evidence="1">Membrane</location>
    </subcellularLocation>
</comment>
<evidence type="ECO:0000313" key="8">
    <source>
        <dbReference type="Proteomes" id="UP000678393"/>
    </source>
</evidence>
<keyword evidence="8" id="KW-1185">Reference proteome</keyword>
<dbReference type="GO" id="GO:0016020">
    <property type="term" value="C:membrane"/>
    <property type="evidence" value="ECO:0007669"/>
    <property type="project" value="UniProtKB-SubCell"/>
</dbReference>
<dbReference type="Gene3D" id="1.20.1070.10">
    <property type="entry name" value="Rhodopsin 7-helix transmembrane proteins"/>
    <property type="match status" value="1"/>
</dbReference>
<reference evidence="7" key="1">
    <citation type="submission" date="2021-04" db="EMBL/GenBank/DDBJ databases">
        <authorList>
            <consortium name="Molecular Ecology Group"/>
        </authorList>
    </citation>
    <scope>NUCLEOTIDE SEQUENCE</scope>
</reference>
<dbReference type="InterPro" id="IPR017452">
    <property type="entry name" value="GPCR_Rhodpsn_7TM"/>
</dbReference>
<feature type="non-terminal residue" evidence="7">
    <location>
        <position position="1"/>
    </location>
</feature>
<evidence type="ECO:0000259" key="6">
    <source>
        <dbReference type="PROSITE" id="PS50262"/>
    </source>
</evidence>
<gene>
    <name evidence="7" type="ORF">CUNI_LOCUS13941</name>
</gene>
<accession>A0A8S3ZG19</accession>
<keyword evidence="2 5" id="KW-0812">Transmembrane</keyword>
<protein>
    <recommendedName>
        <fullName evidence="6">G-protein coupled receptors family 1 profile domain-containing protein</fullName>
    </recommendedName>
</protein>
<feature type="transmembrane region" description="Helical" evidence="5">
    <location>
        <begin position="29"/>
        <end position="55"/>
    </location>
</feature>
<dbReference type="EMBL" id="CAJHNH020003039">
    <property type="protein sequence ID" value="CAG5128383.1"/>
    <property type="molecule type" value="Genomic_DNA"/>
</dbReference>
<dbReference type="PROSITE" id="PS50262">
    <property type="entry name" value="G_PROTEIN_RECEP_F1_2"/>
    <property type="match status" value="1"/>
</dbReference>
<feature type="transmembrane region" description="Helical" evidence="5">
    <location>
        <begin position="67"/>
        <end position="93"/>
    </location>
</feature>
<name>A0A8S3ZG19_9EUPU</name>
<sequence>MHQERNQSHLVTSTATVYLSDTTVLICSWALYTVLCQVINIFGIITNTINIVCFVKQGFQDSTNISLLGLSCSDLVSLLTLALTCIFLCPAFAAANLPFEIYDVAYLASGTPHFAFTRVSSCITALITLERCLSISKPLQ</sequence>
<evidence type="ECO:0000256" key="5">
    <source>
        <dbReference type="SAM" id="Phobius"/>
    </source>
</evidence>
<evidence type="ECO:0000256" key="2">
    <source>
        <dbReference type="ARBA" id="ARBA00022692"/>
    </source>
</evidence>
<proteinExistence type="predicted"/>
<evidence type="ECO:0000313" key="7">
    <source>
        <dbReference type="EMBL" id="CAG5128383.1"/>
    </source>
</evidence>
<keyword evidence="3 5" id="KW-1133">Transmembrane helix</keyword>
<evidence type="ECO:0000256" key="1">
    <source>
        <dbReference type="ARBA" id="ARBA00004370"/>
    </source>
</evidence>
<evidence type="ECO:0000256" key="4">
    <source>
        <dbReference type="ARBA" id="ARBA00023136"/>
    </source>
</evidence>
<dbReference type="AlphaFoldDB" id="A0A8S3ZG19"/>
<feature type="domain" description="G-protein coupled receptors family 1 profile" evidence="6">
    <location>
        <begin position="46"/>
        <end position="140"/>
    </location>
</feature>